<keyword evidence="2" id="KW-1003">Cell membrane</keyword>
<keyword evidence="3" id="KW-0472">Membrane</keyword>
<keyword evidence="3" id="KW-1133">Transmembrane helix</keyword>
<dbReference type="InterPro" id="IPR050375">
    <property type="entry name" value="MFS_TsgA-like"/>
</dbReference>
<keyword evidence="3" id="KW-0812">Transmembrane</keyword>
<evidence type="ECO:0000313" key="5">
    <source>
        <dbReference type="Proteomes" id="UP000279259"/>
    </source>
</evidence>
<comment type="subcellular location">
    <subcellularLocation>
        <location evidence="1">Cell inner membrane</location>
        <topology evidence="1">Multi-pass membrane protein</topology>
    </subcellularLocation>
</comment>
<evidence type="ECO:0000256" key="1">
    <source>
        <dbReference type="ARBA" id="ARBA00004429"/>
    </source>
</evidence>
<dbReference type="OrthoDB" id="546893at2759"/>
<name>A0A427YSZ9_9TREE</name>
<evidence type="ECO:0008006" key="6">
    <source>
        <dbReference type="Google" id="ProtNLM"/>
    </source>
</evidence>
<dbReference type="AlphaFoldDB" id="A0A427YSZ9"/>
<dbReference type="Gene3D" id="1.20.1250.20">
    <property type="entry name" value="MFS general substrate transporter like domains"/>
    <property type="match status" value="1"/>
</dbReference>
<reference evidence="4 5" key="1">
    <citation type="submission" date="2018-11" db="EMBL/GenBank/DDBJ databases">
        <title>Genome sequence of Saitozyma podzolica DSM 27192.</title>
        <authorList>
            <person name="Aliyu H."/>
            <person name="Gorte O."/>
            <person name="Ochsenreither K."/>
        </authorList>
    </citation>
    <scope>NUCLEOTIDE SEQUENCE [LARGE SCALE GENOMIC DNA]</scope>
    <source>
        <strain evidence="4 5">DSM 27192</strain>
    </source>
</reference>
<dbReference type="GO" id="GO:0005886">
    <property type="term" value="C:plasma membrane"/>
    <property type="evidence" value="ECO:0007669"/>
    <property type="project" value="UniProtKB-SubCell"/>
</dbReference>
<feature type="transmembrane region" description="Helical" evidence="3">
    <location>
        <begin position="148"/>
        <end position="169"/>
    </location>
</feature>
<dbReference type="InterPro" id="IPR036259">
    <property type="entry name" value="MFS_trans_sf"/>
</dbReference>
<organism evidence="4 5">
    <name type="scientific">Saitozyma podzolica</name>
    <dbReference type="NCBI Taxonomy" id="1890683"/>
    <lineage>
        <taxon>Eukaryota</taxon>
        <taxon>Fungi</taxon>
        <taxon>Dikarya</taxon>
        <taxon>Basidiomycota</taxon>
        <taxon>Agaricomycotina</taxon>
        <taxon>Tremellomycetes</taxon>
        <taxon>Tremellales</taxon>
        <taxon>Trimorphomycetaceae</taxon>
        <taxon>Saitozyma</taxon>
    </lineage>
</organism>
<dbReference type="PANTHER" id="PTHR43702:SF13">
    <property type="entry name" value="MONOSACCHARIDE TRANSPORTER, PUTATIVE (AFU_ORTHOLOGUE AFUA_4G06630)-RELATED"/>
    <property type="match status" value="1"/>
</dbReference>
<protein>
    <recommendedName>
        <fullName evidence="6">Major facilitator superfamily (MFS) profile domain-containing protein</fullName>
    </recommendedName>
</protein>
<evidence type="ECO:0000256" key="2">
    <source>
        <dbReference type="ARBA" id="ARBA00022475"/>
    </source>
</evidence>
<dbReference type="Proteomes" id="UP000279259">
    <property type="component" value="Unassembled WGS sequence"/>
</dbReference>
<proteinExistence type="predicted"/>
<dbReference type="PANTHER" id="PTHR43702">
    <property type="entry name" value="L-FUCOSE-PROTON SYMPORTER"/>
    <property type="match status" value="1"/>
</dbReference>
<evidence type="ECO:0000313" key="4">
    <source>
        <dbReference type="EMBL" id="RSH94156.1"/>
    </source>
</evidence>
<accession>A0A427YSZ9</accession>
<feature type="transmembrane region" description="Helical" evidence="3">
    <location>
        <begin position="20"/>
        <end position="37"/>
    </location>
</feature>
<feature type="transmembrane region" description="Helical" evidence="3">
    <location>
        <begin position="91"/>
        <end position="111"/>
    </location>
</feature>
<comment type="caution">
    <text evidence="4">The sequence shown here is derived from an EMBL/GenBank/DDBJ whole genome shotgun (WGS) entry which is preliminary data.</text>
</comment>
<feature type="transmembrane region" description="Helical" evidence="3">
    <location>
        <begin position="62"/>
        <end position="84"/>
    </location>
</feature>
<keyword evidence="5" id="KW-1185">Reference proteome</keyword>
<sequence length="220" mass="23916">MALQRLYNAALDPRDKAFGIRVRLLVLWSGVLAAWFHCGNREAVVYFWTPLVQDIKPGYDSFWSLVIGRSLFTFGRFLAAGLCFVGITPRVMIDVCMIGAFATSVLALVLAQGSGTLAMLFLYSLFEGPVFPTYFAMIMRGQGKHTKFAAAATTTIISGFALWTTVVYGTQQQRPARLLSLSPLGGRDPVRNLDDMASDALLEESAAAVGGPQLEQAASH</sequence>
<gene>
    <name evidence="4" type="ORF">EHS25_003959</name>
</gene>
<dbReference type="STRING" id="1890683.A0A427YSZ9"/>
<evidence type="ECO:0000256" key="3">
    <source>
        <dbReference type="SAM" id="Phobius"/>
    </source>
</evidence>
<dbReference type="EMBL" id="RSCD01000002">
    <property type="protein sequence ID" value="RSH94156.1"/>
    <property type="molecule type" value="Genomic_DNA"/>
</dbReference>